<evidence type="ECO:0000313" key="1">
    <source>
        <dbReference type="EMBL" id="TYP96994.1"/>
    </source>
</evidence>
<name>A0A5S5DMW3_9FLAO</name>
<comment type="caution">
    <text evidence="1">The sequence shown here is derived from an EMBL/GenBank/DDBJ whole genome shotgun (WGS) entry which is preliminary data.</text>
</comment>
<organism evidence="1 2">
    <name type="scientific">Tenacibaculum adriaticum</name>
    <dbReference type="NCBI Taxonomy" id="413713"/>
    <lineage>
        <taxon>Bacteria</taxon>
        <taxon>Pseudomonadati</taxon>
        <taxon>Bacteroidota</taxon>
        <taxon>Flavobacteriia</taxon>
        <taxon>Flavobacteriales</taxon>
        <taxon>Flavobacteriaceae</taxon>
        <taxon>Tenacibaculum</taxon>
    </lineage>
</organism>
<dbReference type="EMBL" id="VNIA01000005">
    <property type="protein sequence ID" value="TYP96994.1"/>
    <property type="molecule type" value="Genomic_DNA"/>
</dbReference>
<proteinExistence type="predicted"/>
<gene>
    <name evidence="1" type="ORF">C7447_1057</name>
</gene>
<protein>
    <submittedName>
        <fullName evidence="1">Uncharacterized protein</fullName>
    </submittedName>
</protein>
<reference evidence="1 2" key="1">
    <citation type="submission" date="2019-07" db="EMBL/GenBank/DDBJ databases">
        <title>Genomic Encyclopedia of Type Strains, Phase IV (KMG-IV): sequencing the most valuable type-strain genomes for metagenomic binning, comparative biology and taxonomic classification.</title>
        <authorList>
            <person name="Goeker M."/>
        </authorList>
    </citation>
    <scope>NUCLEOTIDE SEQUENCE [LARGE SCALE GENOMIC DNA]</scope>
    <source>
        <strain evidence="1 2">DSM 18961</strain>
    </source>
</reference>
<evidence type="ECO:0000313" key="2">
    <source>
        <dbReference type="Proteomes" id="UP000323136"/>
    </source>
</evidence>
<dbReference type="Proteomes" id="UP000323136">
    <property type="component" value="Unassembled WGS sequence"/>
</dbReference>
<keyword evidence="2" id="KW-1185">Reference proteome</keyword>
<dbReference type="AlphaFoldDB" id="A0A5S5DMW3"/>
<sequence length="296" mass="32369">MAVYSQVKIGNNPSQINATSILELESSDKVLVISRMSNSEMNNIQPLTGAMVYNTSVNCIFMYNGSSWVSLCNIETNVTTSSTAPTNNDMGDFWINDTANNVVSIWNGSAWIPTDSNPRRGNGSPTSSNAQYPIAGEVYVDQTTGEIYAYNGTTWVNSNFNFSTDNGISIATNNTIQLGGTLIKPTILETSAINTLAITGLEDGDVIEDDIVTVNQTTGELRKINSTNLFREDVTEIIANNGQLVFNGLTLFSTDKINVYRNGVRIDFTIINNTTIEVEPEAVCYQGDQIKIVQFY</sequence>
<accession>A0A5S5DMW3</accession>